<evidence type="ECO:0000313" key="3">
    <source>
        <dbReference type="EMBL" id="AQS53746.1"/>
    </source>
</evidence>
<dbReference type="Proteomes" id="UP000188993">
    <property type="component" value="Chromosome"/>
</dbReference>
<dbReference type="PANTHER" id="PTHR11895">
    <property type="entry name" value="TRANSAMIDASE"/>
    <property type="match status" value="1"/>
</dbReference>
<dbReference type="EC" id="3.5.2.12" evidence="3"/>
<dbReference type="RefSeq" id="WP_149025740.1">
    <property type="nucleotide sequence ID" value="NZ_BBYN01000009.1"/>
</dbReference>
<feature type="domain" description="Amidase" evidence="2">
    <location>
        <begin position="26"/>
        <end position="470"/>
    </location>
</feature>
<comment type="similarity">
    <text evidence="1">Belongs to the amidase family.</text>
</comment>
<sequence length="483" mass="52343">MIEINRSEDALYYATAVREKRLSAKELVLQAIMKIETHNKQMNAVIHPRFEAALKEAESRDFTGKPFGGVPILLKDMGQTLKGEPATSGSVLLKNVRSHQTSHYTQALQDAGFIVIGQTNIPEFGFKNITEPELYGPSRNPWNTAYSPGGSSGGAAAAVATGMVPIAGASDGGGSIRIPASFTGLVGLKPTRGRMPVGPGSGRNWQGASIDFALTKSIRDTSTLLQSMQTVQLAAAFQTPLLPNNFMENSKRQFRIAYSLKSPIDSPVSDEVKKAVLKIVAWLEKNGHDVSEKDPNYDGISLMKSYYTMNCGETTAMLEGIENQLGRGLTIDDMELVTWVLYQAGKNISAADYSRTLKAWDATAETMAHFHDDYDLLLTPTTADVAPLVGQEWQSQELQAKMATIQDYSASEQAQIVWDMFDESLPITPFGMQANLTGAPSLSLPVHLTASGLPLGVQLTAPKGREDWLLVLGEAIEAASLFI</sequence>
<evidence type="ECO:0000256" key="1">
    <source>
        <dbReference type="ARBA" id="ARBA00009199"/>
    </source>
</evidence>
<keyword evidence="3" id="KW-0378">Hydrolase</keyword>
<dbReference type="InterPro" id="IPR000120">
    <property type="entry name" value="Amidase"/>
</dbReference>
<gene>
    <name evidence="3" type="primary">nylA</name>
    <name evidence="3" type="ORF">BW727_101379</name>
</gene>
<dbReference type="OrthoDB" id="9811471at2"/>
<protein>
    <submittedName>
        <fullName evidence="3">6-aminohexanoate-cyclic-dimer hydrolase</fullName>
        <ecNumber evidence="3">3.5.2.12</ecNumber>
    </submittedName>
</protein>
<dbReference type="PANTHER" id="PTHR11895:SF7">
    <property type="entry name" value="GLUTAMYL-TRNA(GLN) AMIDOTRANSFERASE SUBUNIT A, MITOCHONDRIAL"/>
    <property type="match status" value="1"/>
</dbReference>
<accession>A0A1S6IQB3</accession>
<evidence type="ECO:0000259" key="2">
    <source>
        <dbReference type="Pfam" id="PF01425"/>
    </source>
</evidence>
<dbReference type="InterPro" id="IPR023631">
    <property type="entry name" value="Amidase_dom"/>
</dbReference>
<dbReference type="GO" id="GO:0019874">
    <property type="term" value="F:6-aminohexanoate-cyclic-dimer hydrolase activity"/>
    <property type="evidence" value="ECO:0007669"/>
    <property type="project" value="UniProtKB-EC"/>
</dbReference>
<evidence type="ECO:0000313" key="4">
    <source>
        <dbReference type="Proteomes" id="UP000188993"/>
    </source>
</evidence>
<dbReference type="PROSITE" id="PS00571">
    <property type="entry name" value="AMIDASES"/>
    <property type="match status" value="1"/>
</dbReference>
<dbReference type="NCBIfam" id="NF005099">
    <property type="entry name" value="PRK06529.1"/>
    <property type="match status" value="1"/>
</dbReference>
<dbReference type="AlphaFoldDB" id="A0A1S6IQB3"/>
<proteinExistence type="inferred from homology"/>
<dbReference type="Pfam" id="PF01425">
    <property type="entry name" value="Amidase"/>
    <property type="match status" value="1"/>
</dbReference>
<keyword evidence="4" id="KW-1185">Reference proteome</keyword>
<reference evidence="3 4" key="1">
    <citation type="journal article" date="2014" name="Int. J. Syst. Evol. Microbiol.">
        <title>Jeotgalibaca dankookensis gen. nov., sp. nov., a member of the family Carnobacteriaceae, isolated from seujeot (Korean traditional food).</title>
        <authorList>
            <person name="Lee D.G."/>
            <person name="Trujillo M.E."/>
            <person name="Kang H."/>
            <person name="Ahn T.Y."/>
        </authorList>
    </citation>
    <scope>NUCLEOTIDE SEQUENCE [LARGE SCALE GENOMIC DNA]</scope>
    <source>
        <strain evidence="3 4">EX-07</strain>
    </source>
</reference>
<dbReference type="Gene3D" id="3.90.1300.10">
    <property type="entry name" value="Amidase signature (AS) domain"/>
    <property type="match status" value="1"/>
</dbReference>
<dbReference type="EMBL" id="CP019728">
    <property type="protein sequence ID" value="AQS53746.1"/>
    <property type="molecule type" value="Genomic_DNA"/>
</dbReference>
<dbReference type="InterPro" id="IPR036928">
    <property type="entry name" value="AS_sf"/>
</dbReference>
<name>A0A1S6IQB3_9LACT</name>
<dbReference type="SUPFAM" id="SSF75304">
    <property type="entry name" value="Amidase signature (AS) enzymes"/>
    <property type="match status" value="1"/>
</dbReference>
<organism evidence="3 4">
    <name type="scientific">Jeotgalibaca dankookensis</name>
    <dbReference type="NCBI Taxonomy" id="708126"/>
    <lineage>
        <taxon>Bacteria</taxon>
        <taxon>Bacillati</taxon>
        <taxon>Bacillota</taxon>
        <taxon>Bacilli</taxon>
        <taxon>Lactobacillales</taxon>
        <taxon>Carnobacteriaceae</taxon>
        <taxon>Jeotgalibaca</taxon>
    </lineage>
</organism>
<dbReference type="STRING" id="708126.BW727_101379"/>
<dbReference type="InterPro" id="IPR020556">
    <property type="entry name" value="Amidase_CS"/>
</dbReference>
<dbReference type="KEGG" id="jda:BW727_101379"/>